<evidence type="ECO:0000313" key="2">
    <source>
        <dbReference type="EMBL" id="KAF8819208.1"/>
    </source>
</evidence>
<feature type="transmembrane region" description="Helical" evidence="1">
    <location>
        <begin position="132"/>
        <end position="150"/>
    </location>
</feature>
<dbReference type="Proteomes" id="UP000823046">
    <property type="component" value="Unassembled WGS sequence"/>
</dbReference>
<feature type="transmembrane region" description="Helical" evidence="1">
    <location>
        <begin position="202"/>
        <end position="225"/>
    </location>
</feature>
<sequence length="338" mass="38006">MVMYSHLDASQEDSIPHLNAHELYSPNPKTISVVLPIFISSSTVMISRISKLLNGNALSESGIGYSNYYNGVPTSAAHFAEQMESGGARIEDALQRLNCRYQSLFFAAAIFIVFGATIALISSIFSFELANIVNSTFLEVFGIIMTLLDVPGNPRWSAHYRAILRKYVRFLTLLTGKGLWFLFLGCLTASTLWPTKKGGNGFLLFAIVISFSAVVVSIIGLMMAIRRSLRLERIRKAISSQKEASADVYRKYALCDPNHGMQFEEFNRLCSDYSSGRVQFDIADLGIVYNALDDHQKCAINEREFNAWMRGKQFFQKHFGGKHVDLYNKNRTTLLTRE</sequence>
<organism evidence="2 3">
    <name type="scientific">Cardiosporidium cionae</name>
    <dbReference type="NCBI Taxonomy" id="476202"/>
    <lineage>
        <taxon>Eukaryota</taxon>
        <taxon>Sar</taxon>
        <taxon>Alveolata</taxon>
        <taxon>Apicomplexa</taxon>
        <taxon>Aconoidasida</taxon>
        <taxon>Nephromycida</taxon>
        <taxon>Cardiosporidium</taxon>
    </lineage>
</organism>
<evidence type="ECO:0000256" key="1">
    <source>
        <dbReference type="SAM" id="Phobius"/>
    </source>
</evidence>
<keyword evidence="1" id="KW-0812">Transmembrane</keyword>
<accession>A0ABQ7J5D9</accession>
<dbReference type="EMBL" id="JADAQX010000892">
    <property type="protein sequence ID" value="KAF8819208.1"/>
    <property type="molecule type" value="Genomic_DNA"/>
</dbReference>
<feature type="transmembrane region" description="Helical" evidence="1">
    <location>
        <begin position="104"/>
        <end position="126"/>
    </location>
</feature>
<keyword evidence="3" id="KW-1185">Reference proteome</keyword>
<reference evidence="2 3" key="1">
    <citation type="journal article" date="2020" name="bioRxiv">
        <title>Metabolic contributions of an alphaproteobacterial endosymbiont in the apicomplexan Cardiosporidium cionae.</title>
        <authorList>
            <person name="Hunter E.S."/>
            <person name="Paight C.J."/>
            <person name="Lane C.E."/>
        </authorList>
    </citation>
    <scope>NUCLEOTIDE SEQUENCE [LARGE SCALE GENOMIC DNA]</scope>
    <source>
        <strain evidence="2">ESH_2018</strain>
    </source>
</reference>
<feature type="transmembrane region" description="Helical" evidence="1">
    <location>
        <begin position="170"/>
        <end position="190"/>
    </location>
</feature>
<keyword evidence="1" id="KW-1133">Transmembrane helix</keyword>
<proteinExistence type="predicted"/>
<gene>
    <name evidence="2" type="ORF">IE077_001424</name>
</gene>
<name>A0ABQ7J5D9_9APIC</name>
<protein>
    <submittedName>
        <fullName evidence="2">COPI associated protein</fullName>
    </submittedName>
</protein>
<comment type="caution">
    <text evidence="2">The sequence shown here is derived from an EMBL/GenBank/DDBJ whole genome shotgun (WGS) entry which is preliminary data.</text>
</comment>
<evidence type="ECO:0000313" key="3">
    <source>
        <dbReference type="Proteomes" id="UP000823046"/>
    </source>
</evidence>
<keyword evidence="1" id="KW-0472">Membrane</keyword>